<feature type="transmembrane region" description="Helical" evidence="1">
    <location>
        <begin position="46"/>
        <end position="67"/>
    </location>
</feature>
<keyword evidence="1" id="KW-0472">Membrane</keyword>
<sequence length="146" mass="16317">MLCTTLFISMPGGSEWILIIIAFSLYFLPSIIANARKNSNATAITLLNLFLGWTVIGWITALIWAFASSSKHAPTIVVHNTSQSYSQEYKAEHPQPKQQMQPEVSSTKLLTQQDKIDHLRQLKQLLDEGVLTSEEFNSQKAVVLGQ</sequence>
<gene>
    <name evidence="3" type="ORF">A4D02_16135</name>
</gene>
<evidence type="ECO:0000313" key="3">
    <source>
        <dbReference type="EMBL" id="OQP40441.1"/>
    </source>
</evidence>
<keyword evidence="1" id="KW-0812">Transmembrane</keyword>
<dbReference type="InterPro" id="IPR018649">
    <property type="entry name" value="SHOCT"/>
</dbReference>
<feature type="transmembrane region" description="Helical" evidence="1">
    <location>
        <begin position="16"/>
        <end position="34"/>
    </location>
</feature>
<evidence type="ECO:0000259" key="2">
    <source>
        <dbReference type="Pfam" id="PF09851"/>
    </source>
</evidence>
<keyword evidence="1" id="KW-1133">Transmembrane helix</keyword>
<accession>A0ABX3NNF4</accession>
<organism evidence="3 4">
    <name type="scientific">Niastella koreensis</name>
    <dbReference type="NCBI Taxonomy" id="354356"/>
    <lineage>
        <taxon>Bacteria</taxon>
        <taxon>Pseudomonadati</taxon>
        <taxon>Bacteroidota</taxon>
        <taxon>Chitinophagia</taxon>
        <taxon>Chitinophagales</taxon>
        <taxon>Chitinophagaceae</taxon>
        <taxon>Niastella</taxon>
    </lineage>
</organism>
<dbReference type="Pfam" id="PF09851">
    <property type="entry name" value="SHOCT"/>
    <property type="match status" value="1"/>
</dbReference>
<dbReference type="EMBL" id="LWBO01000077">
    <property type="protein sequence ID" value="OQP40441.1"/>
    <property type="molecule type" value="Genomic_DNA"/>
</dbReference>
<protein>
    <recommendedName>
        <fullName evidence="2">SHOCT domain-containing protein</fullName>
    </recommendedName>
</protein>
<reference evidence="3 4" key="1">
    <citation type="submission" date="2016-04" db="EMBL/GenBank/DDBJ databases">
        <authorList>
            <person name="Chen L."/>
            <person name="Zhuang W."/>
            <person name="Wang G."/>
        </authorList>
    </citation>
    <scope>NUCLEOTIDE SEQUENCE [LARGE SCALE GENOMIC DNA]</scope>
    <source>
        <strain evidence="4">GR20</strain>
    </source>
</reference>
<evidence type="ECO:0000313" key="4">
    <source>
        <dbReference type="Proteomes" id="UP000192277"/>
    </source>
</evidence>
<dbReference type="Pfam" id="PF14373">
    <property type="entry name" value="Imm_superinfect"/>
    <property type="match status" value="1"/>
</dbReference>
<dbReference type="InterPro" id="IPR016410">
    <property type="entry name" value="Phage_imm"/>
</dbReference>
<dbReference type="RefSeq" id="WP_014217657.1">
    <property type="nucleotide sequence ID" value="NZ_LWBO01000077.1"/>
</dbReference>
<name>A0ABX3NNF4_9BACT</name>
<feature type="domain" description="SHOCT" evidence="2">
    <location>
        <begin position="118"/>
        <end position="144"/>
    </location>
</feature>
<keyword evidence="4" id="KW-1185">Reference proteome</keyword>
<dbReference type="Proteomes" id="UP000192277">
    <property type="component" value="Unassembled WGS sequence"/>
</dbReference>
<evidence type="ECO:0000256" key="1">
    <source>
        <dbReference type="SAM" id="Phobius"/>
    </source>
</evidence>
<comment type="caution">
    <text evidence="3">The sequence shown here is derived from an EMBL/GenBank/DDBJ whole genome shotgun (WGS) entry which is preliminary data.</text>
</comment>
<proteinExistence type="predicted"/>